<dbReference type="EMBL" id="JBDKWZ010000001">
    <property type="protein sequence ID" value="MEN7546871.1"/>
    <property type="molecule type" value="Genomic_DNA"/>
</dbReference>
<keyword evidence="16" id="KW-1185">Reference proteome</keyword>
<evidence type="ECO:0000256" key="3">
    <source>
        <dbReference type="ARBA" id="ARBA00013017"/>
    </source>
</evidence>
<dbReference type="PANTHER" id="PTHR42801">
    <property type="entry name" value="THIOREDOXIN-DEPENDENT PEROXIDE REDUCTASE"/>
    <property type="match status" value="1"/>
</dbReference>
<name>A0AAW9S172_9BACT</name>
<dbReference type="InterPro" id="IPR036249">
    <property type="entry name" value="Thioredoxin-like_sf"/>
</dbReference>
<protein>
    <recommendedName>
        <fullName evidence="3">thioredoxin-dependent peroxiredoxin</fullName>
        <ecNumber evidence="3">1.11.1.24</ecNumber>
    </recommendedName>
    <alternativeName>
        <fullName evidence="9">Thioredoxin peroxidase</fullName>
    </alternativeName>
    <alternativeName>
        <fullName evidence="11">Thioredoxin-dependent peroxiredoxin Bcp</fullName>
    </alternativeName>
</protein>
<organism evidence="15 16">
    <name type="scientific">Rapidithrix thailandica</name>
    <dbReference type="NCBI Taxonomy" id="413964"/>
    <lineage>
        <taxon>Bacteria</taxon>
        <taxon>Pseudomonadati</taxon>
        <taxon>Bacteroidota</taxon>
        <taxon>Cytophagia</taxon>
        <taxon>Cytophagales</taxon>
        <taxon>Flammeovirgaceae</taxon>
        <taxon>Rapidithrix</taxon>
    </lineage>
</organism>
<evidence type="ECO:0000256" key="7">
    <source>
        <dbReference type="ARBA" id="ARBA00023157"/>
    </source>
</evidence>
<dbReference type="SUPFAM" id="SSF52833">
    <property type="entry name" value="Thioredoxin-like"/>
    <property type="match status" value="1"/>
</dbReference>
<dbReference type="InterPro" id="IPR050924">
    <property type="entry name" value="Peroxiredoxin_BCP/PrxQ"/>
</dbReference>
<dbReference type="Gene3D" id="3.40.30.10">
    <property type="entry name" value="Glutaredoxin"/>
    <property type="match status" value="1"/>
</dbReference>
<evidence type="ECO:0000256" key="12">
    <source>
        <dbReference type="ARBA" id="ARBA00049091"/>
    </source>
</evidence>
<dbReference type="PIRSF" id="PIRSF000239">
    <property type="entry name" value="AHPC"/>
    <property type="match status" value="1"/>
</dbReference>
<dbReference type="Pfam" id="PF00578">
    <property type="entry name" value="AhpC-TSA"/>
    <property type="match status" value="1"/>
</dbReference>
<dbReference type="GO" id="GO:0034599">
    <property type="term" value="P:cellular response to oxidative stress"/>
    <property type="evidence" value="ECO:0007669"/>
    <property type="project" value="TreeGrafter"/>
</dbReference>
<evidence type="ECO:0000256" key="8">
    <source>
        <dbReference type="ARBA" id="ARBA00023284"/>
    </source>
</evidence>
<evidence type="ECO:0000256" key="13">
    <source>
        <dbReference type="PIRSR" id="PIRSR000239-1"/>
    </source>
</evidence>
<sequence length="150" mass="16946">MALEVGQAAPAFEGVDQNGEVVKLEDFKGKKLVLFFYPKDNTPGCTAEACNLRDNYTSLLEKGYEILGVSPDGEQSHQKFIEKHSLPFRLIADTDKKVHELFGTWGEKNMYGRKYMGTLRTTFIIDEEGKIAEIFKKVKTKDHTNQILGV</sequence>
<keyword evidence="6 15" id="KW-0560">Oxidoreductase</keyword>
<evidence type="ECO:0000256" key="10">
    <source>
        <dbReference type="ARBA" id="ARBA00038489"/>
    </source>
</evidence>
<feature type="domain" description="Thioredoxin" evidence="14">
    <location>
        <begin position="3"/>
        <end position="150"/>
    </location>
</feature>
<dbReference type="RefSeq" id="WP_346819651.1">
    <property type="nucleotide sequence ID" value="NZ_JBDKWZ010000001.1"/>
</dbReference>
<comment type="function">
    <text evidence="1">Thiol-specific peroxidase that catalyzes the reduction of hydrogen peroxide and organic hydroperoxides to water and alcohols, respectively. Plays a role in cell protection against oxidative stress by detoxifying peroxides and as sensor of hydrogen peroxide-mediated signaling events.</text>
</comment>
<evidence type="ECO:0000313" key="16">
    <source>
        <dbReference type="Proteomes" id="UP001403385"/>
    </source>
</evidence>
<dbReference type="FunFam" id="3.40.30.10:FF:000007">
    <property type="entry name" value="Thioredoxin-dependent thiol peroxidase"/>
    <property type="match status" value="1"/>
</dbReference>
<dbReference type="GO" id="GO:0045454">
    <property type="term" value="P:cell redox homeostasis"/>
    <property type="evidence" value="ECO:0007669"/>
    <property type="project" value="TreeGrafter"/>
</dbReference>
<dbReference type="AlphaFoldDB" id="A0AAW9S172"/>
<dbReference type="InterPro" id="IPR024706">
    <property type="entry name" value="Peroxiredoxin_AhpC-typ"/>
</dbReference>
<feature type="active site" description="Cysteine sulfenic acid (-SOH) intermediate; for peroxidase activity" evidence="13">
    <location>
        <position position="45"/>
    </location>
</feature>
<evidence type="ECO:0000256" key="2">
    <source>
        <dbReference type="ARBA" id="ARBA00011245"/>
    </source>
</evidence>
<dbReference type="PANTHER" id="PTHR42801:SF4">
    <property type="entry name" value="AHPC_TSA FAMILY PROTEIN"/>
    <property type="match status" value="1"/>
</dbReference>
<dbReference type="PROSITE" id="PS51352">
    <property type="entry name" value="THIOREDOXIN_2"/>
    <property type="match status" value="1"/>
</dbReference>
<evidence type="ECO:0000256" key="1">
    <source>
        <dbReference type="ARBA" id="ARBA00003330"/>
    </source>
</evidence>
<comment type="caution">
    <text evidence="15">The sequence shown here is derived from an EMBL/GenBank/DDBJ whole genome shotgun (WGS) entry which is preliminary data.</text>
</comment>
<dbReference type="InterPro" id="IPR000866">
    <property type="entry name" value="AhpC/TSA"/>
</dbReference>
<comment type="subunit">
    <text evidence="2">Monomer.</text>
</comment>
<evidence type="ECO:0000256" key="6">
    <source>
        <dbReference type="ARBA" id="ARBA00023002"/>
    </source>
</evidence>
<dbReference type="GO" id="GO:0005737">
    <property type="term" value="C:cytoplasm"/>
    <property type="evidence" value="ECO:0007669"/>
    <property type="project" value="TreeGrafter"/>
</dbReference>
<proteinExistence type="inferred from homology"/>
<evidence type="ECO:0000259" key="14">
    <source>
        <dbReference type="PROSITE" id="PS51352"/>
    </source>
</evidence>
<keyword evidence="7" id="KW-1015">Disulfide bond</keyword>
<dbReference type="Proteomes" id="UP001403385">
    <property type="component" value="Unassembled WGS sequence"/>
</dbReference>
<keyword evidence="5" id="KW-0049">Antioxidant</keyword>
<evidence type="ECO:0000256" key="4">
    <source>
        <dbReference type="ARBA" id="ARBA00022559"/>
    </source>
</evidence>
<reference evidence="15 16" key="1">
    <citation type="submission" date="2024-04" db="EMBL/GenBank/DDBJ databases">
        <title>Novel genus in family Flammeovirgaceae.</title>
        <authorList>
            <person name="Nguyen T.H."/>
            <person name="Vuong T.Q."/>
            <person name="Le H."/>
            <person name="Kim S.-G."/>
        </authorList>
    </citation>
    <scope>NUCLEOTIDE SEQUENCE [LARGE SCALE GENOMIC DNA]</scope>
    <source>
        <strain evidence="15 16">JCM 23209</strain>
    </source>
</reference>
<dbReference type="EC" id="1.11.1.24" evidence="3"/>
<dbReference type="InterPro" id="IPR013766">
    <property type="entry name" value="Thioredoxin_domain"/>
</dbReference>
<dbReference type="NCBIfam" id="NF006960">
    <property type="entry name" value="PRK09437.1"/>
    <property type="match status" value="1"/>
</dbReference>
<dbReference type="CDD" id="cd03017">
    <property type="entry name" value="PRX_BCP"/>
    <property type="match status" value="1"/>
</dbReference>
<keyword evidence="8" id="KW-0676">Redox-active center</keyword>
<keyword evidence="4 15" id="KW-0575">Peroxidase</keyword>
<evidence type="ECO:0000256" key="11">
    <source>
        <dbReference type="ARBA" id="ARBA00042639"/>
    </source>
</evidence>
<gene>
    <name evidence="15" type="primary">bcp</name>
    <name evidence="15" type="ORF">AAG747_03050</name>
</gene>
<comment type="similarity">
    <text evidence="10">Belongs to the peroxiredoxin family. BCP/PrxQ subfamily.</text>
</comment>
<accession>A0AAW9S172</accession>
<comment type="catalytic activity">
    <reaction evidence="12">
        <text>a hydroperoxide + [thioredoxin]-dithiol = an alcohol + [thioredoxin]-disulfide + H2O</text>
        <dbReference type="Rhea" id="RHEA:62620"/>
        <dbReference type="Rhea" id="RHEA-COMP:10698"/>
        <dbReference type="Rhea" id="RHEA-COMP:10700"/>
        <dbReference type="ChEBI" id="CHEBI:15377"/>
        <dbReference type="ChEBI" id="CHEBI:29950"/>
        <dbReference type="ChEBI" id="CHEBI:30879"/>
        <dbReference type="ChEBI" id="CHEBI:35924"/>
        <dbReference type="ChEBI" id="CHEBI:50058"/>
        <dbReference type="EC" id="1.11.1.24"/>
    </reaction>
</comment>
<dbReference type="GO" id="GO:0008379">
    <property type="term" value="F:thioredoxin peroxidase activity"/>
    <property type="evidence" value="ECO:0007669"/>
    <property type="project" value="TreeGrafter"/>
</dbReference>
<evidence type="ECO:0000313" key="15">
    <source>
        <dbReference type="EMBL" id="MEN7546871.1"/>
    </source>
</evidence>
<evidence type="ECO:0000256" key="5">
    <source>
        <dbReference type="ARBA" id="ARBA00022862"/>
    </source>
</evidence>
<evidence type="ECO:0000256" key="9">
    <source>
        <dbReference type="ARBA" id="ARBA00032824"/>
    </source>
</evidence>